<keyword evidence="2" id="KW-0808">Transferase</keyword>
<sequence length="541" mass="59826">MTTPLFSVVTPVYNPPIDMLRQMVDSVRRQAFRDWELILVDDVSPDPAVLVTLRELAAEDDRIIVVAREMNGGISAASNDGIAAATGRFLVLVDHDDLLGHGALAQVAQAIAADDRIDYVYTDEDKVDLEGYHYDVFKKPDWSPERLRSHMYLGHLSVMRLDIVRAVGGFDSANDGSQDHDLALKVTERARVVHHIPEVLYHWRALPESTASSSGAKPYTWDAGVRAVGAHLERVGIDATAERGDWPNTYRVRRALDPATSVSVIIPTRGSSGVIHGVERVFVVGAVRSVIEHAGDVDLEIVVVYDLTTPETVLDLLRKIAGDRLTLVPFDRPFNYGEKCNVGFVESRGDMIVLLNDDVEVISDGFLVELVAPLRQQDVGMTGAQLVYEDGLIQHAGHRYANRGFSHPMAGYRFGEPGPSAALKVDREVSGVTAACAALRRDTYASIGGVTEALPLNFNDVDLSLKVSNAGLRILYLARVQLFHYESKTRLAVVHEWELNTVRARWGVIYRDPFLPEHPDDAYHPYASMRTRSSSSTPDWV</sequence>
<name>A0A3N2C4U4_9MICO</name>
<dbReference type="Proteomes" id="UP000266915">
    <property type="component" value="Unassembled WGS sequence"/>
</dbReference>
<gene>
    <name evidence="2" type="ORF">EDD42_2531</name>
</gene>
<accession>A0A3N2C4U4</accession>
<comment type="caution">
    <text evidence="2">The sequence shown here is derived from an EMBL/GenBank/DDBJ whole genome shotgun (WGS) entry which is preliminary data.</text>
</comment>
<evidence type="ECO:0000259" key="1">
    <source>
        <dbReference type="Pfam" id="PF00535"/>
    </source>
</evidence>
<dbReference type="Pfam" id="PF13641">
    <property type="entry name" value="Glyco_tranf_2_3"/>
    <property type="match status" value="1"/>
</dbReference>
<keyword evidence="3" id="KW-1185">Reference proteome</keyword>
<reference evidence="2 3" key="1">
    <citation type="submission" date="2018-11" db="EMBL/GenBank/DDBJ databases">
        <title>Sequencing the genomes of 1000 actinobacteria strains.</title>
        <authorList>
            <person name="Klenk H.-P."/>
        </authorList>
    </citation>
    <scope>NUCLEOTIDE SEQUENCE [LARGE SCALE GENOMIC DNA]</scope>
    <source>
        <strain evidence="2 3">DSM 14012</strain>
    </source>
</reference>
<evidence type="ECO:0000313" key="3">
    <source>
        <dbReference type="Proteomes" id="UP000266915"/>
    </source>
</evidence>
<dbReference type="AlphaFoldDB" id="A0A3N2C4U4"/>
<evidence type="ECO:0000313" key="2">
    <source>
        <dbReference type="EMBL" id="ROR82440.1"/>
    </source>
</evidence>
<dbReference type="Gene3D" id="3.90.550.10">
    <property type="entry name" value="Spore Coat Polysaccharide Biosynthesis Protein SpsA, Chain A"/>
    <property type="match status" value="2"/>
</dbReference>
<dbReference type="PANTHER" id="PTHR43179">
    <property type="entry name" value="RHAMNOSYLTRANSFERASE WBBL"/>
    <property type="match status" value="1"/>
</dbReference>
<dbReference type="InterPro" id="IPR001173">
    <property type="entry name" value="Glyco_trans_2-like"/>
</dbReference>
<dbReference type="InterPro" id="IPR029044">
    <property type="entry name" value="Nucleotide-diphossugar_trans"/>
</dbReference>
<dbReference type="RefSeq" id="WP_234994143.1">
    <property type="nucleotide sequence ID" value="NZ_FXAP01000005.1"/>
</dbReference>
<feature type="domain" description="Glycosyltransferase 2-like" evidence="1">
    <location>
        <begin position="7"/>
        <end position="165"/>
    </location>
</feature>
<dbReference type="SUPFAM" id="SSF53448">
    <property type="entry name" value="Nucleotide-diphospho-sugar transferases"/>
    <property type="match status" value="2"/>
</dbReference>
<dbReference type="EMBL" id="RKHL01000001">
    <property type="protein sequence ID" value="ROR82440.1"/>
    <property type="molecule type" value="Genomic_DNA"/>
</dbReference>
<dbReference type="PANTHER" id="PTHR43179:SF7">
    <property type="entry name" value="RHAMNOSYLTRANSFERASE WBBL"/>
    <property type="match status" value="1"/>
</dbReference>
<protein>
    <submittedName>
        <fullName evidence="2">Glycosyl transferase family 2</fullName>
    </submittedName>
</protein>
<organism evidence="2 3">
    <name type="scientific">Plantibacter flavus</name>
    <dbReference type="NCBI Taxonomy" id="150123"/>
    <lineage>
        <taxon>Bacteria</taxon>
        <taxon>Bacillati</taxon>
        <taxon>Actinomycetota</taxon>
        <taxon>Actinomycetes</taxon>
        <taxon>Micrococcales</taxon>
        <taxon>Microbacteriaceae</taxon>
        <taxon>Plantibacter</taxon>
    </lineage>
</organism>
<dbReference type="Pfam" id="PF00535">
    <property type="entry name" value="Glycos_transf_2"/>
    <property type="match status" value="1"/>
</dbReference>
<proteinExistence type="predicted"/>
<dbReference type="GO" id="GO:0016757">
    <property type="term" value="F:glycosyltransferase activity"/>
    <property type="evidence" value="ECO:0007669"/>
    <property type="project" value="UniProtKB-KW"/>
</dbReference>
<dbReference type="CDD" id="cd04184">
    <property type="entry name" value="GT2_RfbC_Mx_like"/>
    <property type="match status" value="1"/>
</dbReference>